<evidence type="ECO:0000313" key="2">
    <source>
        <dbReference type="EMBL" id="QHT28161.1"/>
    </source>
</evidence>
<proteinExistence type="predicted"/>
<evidence type="ECO:0000256" key="1">
    <source>
        <dbReference type="SAM" id="Phobius"/>
    </source>
</evidence>
<keyword evidence="1" id="KW-0472">Membrane</keyword>
<feature type="transmembrane region" description="Helical" evidence="1">
    <location>
        <begin position="134"/>
        <end position="151"/>
    </location>
</feature>
<feature type="transmembrane region" description="Helical" evidence="1">
    <location>
        <begin position="93"/>
        <end position="114"/>
    </location>
</feature>
<dbReference type="EMBL" id="MN738852">
    <property type="protein sequence ID" value="QHT28161.1"/>
    <property type="molecule type" value="Genomic_DNA"/>
</dbReference>
<dbReference type="AlphaFoldDB" id="A0A6C0EHR5"/>
<feature type="transmembrane region" description="Helical" evidence="1">
    <location>
        <begin position="44"/>
        <end position="62"/>
    </location>
</feature>
<feature type="transmembrane region" description="Helical" evidence="1">
    <location>
        <begin position="12"/>
        <end position="32"/>
    </location>
</feature>
<feature type="transmembrane region" description="Helical" evidence="1">
    <location>
        <begin position="68"/>
        <end position="86"/>
    </location>
</feature>
<protein>
    <submittedName>
        <fullName evidence="2">Uncharacterized protein</fullName>
    </submittedName>
</protein>
<keyword evidence="1" id="KW-1133">Transmembrane helix</keyword>
<keyword evidence="1" id="KW-0812">Transmembrane</keyword>
<organism evidence="2">
    <name type="scientific">viral metagenome</name>
    <dbReference type="NCBI Taxonomy" id="1070528"/>
    <lineage>
        <taxon>unclassified sequences</taxon>
        <taxon>metagenomes</taxon>
        <taxon>organismal metagenomes</taxon>
    </lineage>
</organism>
<name>A0A6C0EHR5_9ZZZZ</name>
<sequence length="178" mass="20406">MSTDENYMNDAIKGIFLLVLAVAGNFVAETLGCKTQKLLSENMYAKHLVILLILYFAIGFTGSDEPQHPSVVLKMAMGIYVLFLLFTKMDLRFTLVVFGLLAFTYINSTYISYYKQVTPEEEETIALLQKIQKTMYVSMTGLILIGFSLYFRKQYNEYYKTWSTSAFLFGVNKCKSMQ</sequence>
<accession>A0A6C0EHR5</accession>
<reference evidence="2" key="1">
    <citation type="journal article" date="2020" name="Nature">
        <title>Giant virus diversity and host interactions through global metagenomics.</title>
        <authorList>
            <person name="Schulz F."/>
            <person name="Roux S."/>
            <person name="Paez-Espino D."/>
            <person name="Jungbluth S."/>
            <person name="Walsh D.A."/>
            <person name="Denef V.J."/>
            <person name="McMahon K.D."/>
            <person name="Konstantinidis K.T."/>
            <person name="Eloe-Fadrosh E.A."/>
            <person name="Kyrpides N.C."/>
            <person name="Woyke T."/>
        </authorList>
    </citation>
    <scope>NUCLEOTIDE SEQUENCE</scope>
    <source>
        <strain evidence="2">GVMAG-M-3300001348-25</strain>
    </source>
</reference>